<dbReference type="AlphaFoldDB" id="A0A4U9W4P7"/>
<dbReference type="PRINTS" id="PR00038">
    <property type="entry name" value="HTHLUXR"/>
</dbReference>
<dbReference type="InterPro" id="IPR016032">
    <property type="entry name" value="Sig_transdc_resp-reg_C-effctor"/>
</dbReference>
<gene>
    <name evidence="5" type="primary">uhpA</name>
    <name evidence="5" type="ORF">NCTC11429_04891</name>
</gene>
<dbReference type="SUPFAM" id="SSF46894">
    <property type="entry name" value="C-terminal effector domain of the bipartite response regulators"/>
    <property type="match status" value="1"/>
</dbReference>
<dbReference type="Pfam" id="PF00196">
    <property type="entry name" value="GerE"/>
    <property type="match status" value="1"/>
</dbReference>
<dbReference type="SMART" id="SM00421">
    <property type="entry name" value="HTH_LUXR"/>
    <property type="match status" value="1"/>
</dbReference>
<dbReference type="PROSITE" id="PS00622">
    <property type="entry name" value="HTH_LUXR_1"/>
    <property type="match status" value="1"/>
</dbReference>
<dbReference type="KEGG" id="stha:NCTC11429_04891"/>
<dbReference type="GO" id="GO:0006355">
    <property type="term" value="P:regulation of DNA-templated transcription"/>
    <property type="evidence" value="ECO:0007669"/>
    <property type="project" value="InterPro"/>
</dbReference>
<dbReference type="RefSeq" id="WP_081817768.1">
    <property type="nucleotide sequence ID" value="NZ_CP141191.1"/>
</dbReference>
<evidence type="ECO:0000256" key="2">
    <source>
        <dbReference type="ARBA" id="ARBA00023125"/>
    </source>
</evidence>
<evidence type="ECO:0000256" key="3">
    <source>
        <dbReference type="ARBA" id="ARBA00023163"/>
    </source>
</evidence>
<dbReference type="EMBL" id="LR590484">
    <property type="protein sequence ID" value="VTR53707.1"/>
    <property type="molecule type" value="Genomic_DNA"/>
</dbReference>
<dbReference type="CDD" id="cd06170">
    <property type="entry name" value="LuxR_C_like"/>
    <property type="match status" value="1"/>
</dbReference>
<name>A0A4U9W4P7_9SPHI</name>
<dbReference type="InterPro" id="IPR000792">
    <property type="entry name" value="Tscrpt_reg_LuxR_C"/>
</dbReference>
<evidence type="ECO:0000313" key="6">
    <source>
        <dbReference type="Proteomes" id="UP000308196"/>
    </source>
</evidence>
<dbReference type="GO" id="GO:0003677">
    <property type="term" value="F:DNA binding"/>
    <property type="evidence" value="ECO:0007669"/>
    <property type="project" value="UniProtKB-KW"/>
</dbReference>
<dbReference type="GeneID" id="78465455"/>
<dbReference type="PROSITE" id="PS50043">
    <property type="entry name" value="HTH_LUXR_2"/>
    <property type="match status" value="1"/>
</dbReference>
<keyword evidence="1" id="KW-0805">Transcription regulation</keyword>
<dbReference type="Gene3D" id="1.10.10.10">
    <property type="entry name" value="Winged helix-like DNA-binding domain superfamily/Winged helix DNA-binding domain"/>
    <property type="match status" value="1"/>
</dbReference>
<dbReference type="PANTHER" id="PTHR44688">
    <property type="entry name" value="DNA-BINDING TRANSCRIPTIONAL ACTIVATOR DEVR_DOSR"/>
    <property type="match status" value="1"/>
</dbReference>
<dbReference type="Proteomes" id="UP000308196">
    <property type="component" value="Chromosome"/>
</dbReference>
<accession>A0A4U9W4P7</accession>
<proteinExistence type="predicted"/>
<sequence>MNRHMESEAKKKLNKYLTSQEQRNSRVELSILHHYKQYAKTYAEIHNGIAVLSDLTANWSYTFMGQIAQRLHLSEAERKLEINSIWEDFLLERVHPEDLAVKHALELQFLDLLKRVPLKERFNYRANTVLRIGGKGGQTLAMSHQIVYLNAPGAVFPQLALCCYTLLPDTEIAENNGSYIFNQLTGMRYPLNEQGLKETISNREKQILNCIKEGMISKDIAAKLDLSIHTVNRHRQNILQKLQVRNSHEAVQVFSRMSSR</sequence>
<dbReference type="Gene3D" id="3.30.450.20">
    <property type="entry name" value="PAS domain"/>
    <property type="match status" value="1"/>
</dbReference>
<evidence type="ECO:0000259" key="4">
    <source>
        <dbReference type="PROSITE" id="PS50043"/>
    </source>
</evidence>
<organism evidence="5 6">
    <name type="scientific">Sphingobacterium thalpophilum</name>
    <dbReference type="NCBI Taxonomy" id="259"/>
    <lineage>
        <taxon>Bacteria</taxon>
        <taxon>Pseudomonadati</taxon>
        <taxon>Bacteroidota</taxon>
        <taxon>Sphingobacteriia</taxon>
        <taxon>Sphingobacteriales</taxon>
        <taxon>Sphingobacteriaceae</taxon>
        <taxon>Sphingobacterium</taxon>
    </lineage>
</organism>
<reference evidence="5 6" key="1">
    <citation type="submission" date="2019-05" db="EMBL/GenBank/DDBJ databases">
        <authorList>
            <consortium name="Pathogen Informatics"/>
        </authorList>
    </citation>
    <scope>NUCLEOTIDE SEQUENCE [LARGE SCALE GENOMIC DNA]</scope>
    <source>
        <strain evidence="5 6">NCTC11429</strain>
    </source>
</reference>
<feature type="domain" description="HTH luxR-type" evidence="4">
    <location>
        <begin position="193"/>
        <end position="258"/>
    </location>
</feature>
<dbReference type="STRING" id="1123265.GCA_000686625_00228"/>
<evidence type="ECO:0000313" key="5">
    <source>
        <dbReference type="EMBL" id="VTR53707.1"/>
    </source>
</evidence>
<keyword evidence="2" id="KW-0238">DNA-binding</keyword>
<dbReference type="PANTHER" id="PTHR44688:SF16">
    <property type="entry name" value="DNA-BINDING TRANSCRIPTIONAL ACTIVATOR DEVR_DOSR"/>
    <property type="match status" value="1"/>
</dbReference>
<evidence type="ECO:0000256" key="1">
    <source>
        <dbReference type="ARBA" id="ARBA00023015"/>
    </source>
</evidence>
<dbReference type="InterPro" id="IPR036388">
    <property type="entry name" value="WH-like_DNA-bd_sf"/>
</dbReference>
<keyword evidence="3" id="KW-0804">Transcription</keyword>
<protein>
    <submittedName>
        <fullName evidence="5">Transcriptional regulatory protein uhpA</fullName>
    </submittedName>
</protein>